<sequence>MKVARLIAGTLCAVHLSEELLALFDDGDSRPLALQIDRGDYHDLLALVERNRLASVQDILNSLKDCMESETRYLFSDDP</sequence>
<accession>A0A1U9LB88</accession>
<dbReference type="AlphaFoldDB" id="A0A1U9LB88"/>
<dbReference type="Proteomes" id="UP000189055">
    <property type="component" value="Chromosome"/>
</dbReference>
<evidence type="ECO:0000313" key="1">
    <source>
        <dbReference type="EMBL" id="AQT03725.1"/>
    </source>
</evidence>
<organism evidence="1 2">
    <name type="scientific">Acetobacter persici</name>
    <dbReference type="NCBI Taxonomy" id="1076596"/>
    <lineage>
        <taxon>Bacteria</taxon>
        <taxon>Pseudomonadati</taxon>
        <taxon>Pseudomonadota</taxon>
        <taxon>Alphaproteobacteria</taxon>
        <taxon>Acetobacterales</taxon>
        <taxon>Acetobacteraceae</taxon>
        <taxon>Acetobacter</taxon>
    </lineage>
</organism>
<dbReference type="KEGG" id="aper:A0U91_00215"/>
<reference evidence="1 2" key="1">
    <citation type="submission" date="2016-03" db="EMBL/GenBank/DDBJ databases">
        <title>Acetic acid bacteria sequencing.</title>
        <authorList>
            <person name="Brandt J."/>
            <person name="Jakob F."/>
            <person name="Vogel R.F."/>
        </authorList>
    </citation>
    <scope>NUCLEOTIDE SEQUENCE [LARGE SCALE GENOMIC DNA]</scope>
    <source>
        <strain evidence="1 2">TMW2.1084</strain>
    </source>
</reference>
<proteinExistence type="predicted"/>
<dbReference type="EMBL" id="CP014687">
    <property type="protein sequence ID" value="AQT03725.1"/>
    <property type="molecule type" value="Genomic_DNA"/>
</dbReference>
<name>A0A1U9LB88_9PROT</name>
<protein>
    <submittedName>
        <fullName evidence="1">Uncharacterized protein</fullName>
    </submittedName>
</protein>
<gene>
    <name evidence="1" type="ORF">A0U91_00215</name>
</gene>
<evidence type="ECO:0000313" key="2">
    <source>
        <dbReference type="Proteomes" id="UP000189055"/>
    </source>
</evidence>